<dbReference type="Gene3D" id="2.40.160.50">
    <property type="entry name" value="membrane protein fhac: a member of the omp85/tpsb transporter family"/>
    <property type="match status" value="1"/>
</dbReference>
<evidence type="ECO:0000259" key="5">
    <source>
        <dbReference type="Pfam" id="PF03865"/>
    </source>
</evidence>
<gene>
    <name evidence="7" type="ORF">WA1_47640</name>
</gene>
<dbReference type="PANTHER" id="PTHR34597:SF1">
    <property type="entry name" value="HEME_HEMOPEXIN TRANSPORTER PROTEIN HUXB"/>
    <property type="match status" value="1"/>
</dbReference>
<dbReference type="Proteomes" id="UP000076925">
    <property type="component" value="Unassembled WGS sequence"/>
</dbReference>
<dbReference type="InterPro" id="IPR005565">
    <property type="entry name" value="Hemolysn_activator_HlyB_C"/>
</dbReference>
<proteinExistence type="predicted"/>
<accession>A0A139WXY1</accession>
<keyword evidence="1" id="KW-0472">Membrane</keyword>
<organism evidence="7 8">
    <name type="scientific">Scytonema hofmannii PCC 7110</name>
    <dbReference type="NCBI Taxonomy" id="128403"/>
    <lineage>
        <taxon>Bacteria</taxon>
        <taxon>Bacillati</taxon>
        <taxon>Cyanobacteriota</taxon>
        <taxon>Cyanophyceae</taxon>
        <taxon>Nostocales</taxon>
        <taxon>Scytonemataceae</taxon>
        <taxon>Scytonema</taxon>
    </lineage>
</organism>
<reference evidence="7 8" key="1">
    <citation type="journal article" date="2013" name="Genome Biol. Evol.">
        <title>Genomes of Stigonematalean cyanobacteria (subsection V) and the evolution of oxygenic photosynthesis from prokaryotes to plastids.</title>
        <authorList>
            <person name="Dagan T."/>
            <person name="Roettger M."/>
            <person name="Stucken K."/>
            <person name="Landan G."/>
            <person name="Koch R."/>
            <person name="Major P."/>
            <person name="Gould S.B."/>
            <person name="Goremykin V.V."/>
            <person name="Rippka R."/>
            <person name="Tandeau de Marsac N."/>
            <person name="Gugger M."/>
            <person name="Lockhart P.J."/>
            <person name="Allen J.F."/>
            <person name="Brune I."/>
            <person name="Maus I."/>
            <person name="Puhler A."/>
            <person name="Martin W.F."/>
        </authorList>
    </citation>
    <scope>NUCLEOTIDE SEQUENCE [LARGE SCALE GENOMIC DNA]</scope>
    <source>
        <strain evidence="7 8">PCC 7110</strain>
    </source>
</reference>
<evidence type="ECO:0000256" key="3">
    <source>
        <dbReference type="ARBA" id="ARBA00023237"/>
    </source>
</evidence>
<dbReference type="Gene3D" id="3.10.20.310">
    <property type="entry name" value="membrane protein fhac"/>
    <property type="match status" value="1"/>
</dbReference>
<evidence type="ECO:0000313" key="8">
    <source>
        <dbReference type="Proteomes" id="UP000076925"/>
    </source>
</evidence>
<evidence type="ECO:0000256" key="2">
    <source>
        <dbReference type="ARBA" id="ARBA00022692"/>
    </source>
</evidence>
<keyword evidence="1" id="KW-1134">Transmembrane beta strand</keyword>
<dbReference type="InterPro" id="IPR013686">
    <property type="entry name" value="Polypept-transport_assoc_ShlB"/>
</dbReference>
<protein>
    <submittedName>
        <fullName evidence="7">Peptide ABC transporter permease</fullName>
    </submittedName>
</protein>
<feature type="region of interest" description="Disordered" evidence="4">
    <location>
        <begin position="31"/>
        <end position="72"/>
    </location>
</feature>
<comment type="caution">
    <text evidence="7">The sequence shown here is derived from an EMBL/GenBank/DDBJ whole genome shotgun (WGS) entry which is preliminary data.</text>
</comment>
<dbReference type="GO" id="GO:0098046">
    <property type="term" value="C:type V protein secretion system complex"/>
    <property type="evidence" value="ECO:0007669"/>
    <property type="project" value="TreeGrafter"/>
</dbReference>
<dbReference type="Pfam" id="PF03865">
    <property type="entry name" value="ShlB"/>
    <property type="match status" value="1"/>
</dbReference>
<dbReference type="AlphaFoldDB" id="A0A139WXY1"/>
<feature type="domain" description="Polypeptide-transport-associated ShlB-type" evidence="6">
    <location>
        <begin position="86"/>
        <end position="156"/>
    </location>
</feature>
<dbReference type="Pfam" id="PF08479">
    <property type="entry name" value="POTRA_2"/>
    <property type="match status" value="1"/>
</dbReference>
<name>A0A139WXY1_9CYAN</name>
<feature type="domain" description="Haemolysin activator HlyB C-terminal" evidence="5">
    <location>
        <begin position="218"/>
        <end position="521"/>
    </location>
</feature>
<dbReference type="STRING" id="128403.WA1_47640"/>
<dbReference type="GO" id="GO:0008320">
    <property type="term" value="F:protein transmembrane transporter activity"/>
    <property type="evidence" value="ECO:0007669"/>
    <property type="project" value="TreeGrafter"/>
</dbReference>
<evidence type="ECO:0000259" key="6">
    <source>
        <dbReference type="Pfam" id="PF08479"/>
    </source>
</evidence>
<dbReference type="EMBL" id="ANNX02000047">
    <property type="protein sequence ID" value="KYC37295.1"/>
    <property type="molecule type" value="Genomic_DNA"/>
</dbReference>
<keyword evidence="2" id="KW-0812">Transmembrane</keyword>
<sequence length="579" mass="65280">MTQGVTLEATAEYNYTFLQVRDEAENQPKLDLTLEPDDPLAQTPNSIPTPEAPLRENSFQKAEPLPKQCSLDNSSSTEKKIITFGNIKIAGSTIFQEDDLRPILEAFQEREPTREELSIIADSITLIYLNKGYINSRAVINLKTVDGKPEILVTEGRIGQIEIYGLRRINLSYVCSRISLGANVPLDTNELENQLRLLRADPLFENIEASLRAEKKEGVSTLVVRVKEANPFVSSLSVDNYFPPVVGSERFGTELRYRNLTGIGDEIAASYYRSFSGGAEVWDFIYRAPLNPKNGTLQLRAAPSNTSIIQEPFDRFGVRETQELYEISYRQPLIRSLNEELALSLSFTYQDGQTFILDNIPVPFLQGPNESGVTRTSVIKFSQDYTRRDFSGAWSLRSQFSLGTGWFGATVNESPIPDSRFFSWLGQVQRVQRLDNNHLLLMQADLQLTPNTLLTSQQFIIGGGQSLRGYRENLRTGDNGFRFSIEDRIAILRNKSGYPVLQIAPYVDLGGVWNNAKNPNRIRNESLLLNTGLGVLWDKPLGIHGLTLRLDYSIPIYSIKDRGDNIQDTAFYFSARYQI</sequence>
<dbReference type="GO" id="GO:0046819">
    <property type="term" value="P:protein secretion by the type V secretion system"/>
    <property type="evidence" value="ECO:0007669"/>
    <property type="project" value="TreeGrafter"/>
</dbReference>
<evidence type="ECO:0000313" key="7">
    <source>
        <dbReference type="EMBL" id="KYC37295.1"/>
    </source>
</evidence>
<dbReference type="PANTHER" id="PTHR34597">
    <property type="entry name" value="SLR1661 PROTEIN"/>
    <property type="match status" value="1"/>
</dbReference>
<keyword evidence="8" id="KW-1185">Reference proteome</keyword>
<evidence type="ECO:0000256" key="1">
    <source>
        <dbReference type="ARBA" id="ARBA00022452"/>
    </source>
</evidence>
<keyword evidence="3" id="KW-0998">Cell outer membrane</keyword>
<evidence type="ECO:0000256" key="4">
    <source>
        <dbReference type="SAM" id="MobiDB-lite"/>
    </source>
</evidence>
<dbReference type="InterPro" id="IPR051544">
    <property type="entry name" value="TPS_OM_transporter"/>
</dbReference>